<keyword evidence="3" id="KW-1185">Reference proteome</keyword>
<evidence type="ECO:0000256" key="1">
    <source>
        <dbReference type="SAM" id="Phobius"/>
    </source>
</evidence>
<dbReference type="EMBL" id="JBHRXP010000003">
    <property type="protein sequence ID" value="MFC3580377.1"/>
    <property type="molecule type" value="Genomic_DNA"/>
</dbReference>
<gene>
    <name evidence="2" type="ORF">ACFONA_09405</name>
</gene>
<keyword evidence="1" id="KW-1133">Transmembrane helix</keyword>
<comment type="caution">
    <text evidence="2">The sequence shown here is derived from an EMBL/GenBank/DDBJ whole genome shotgun (WGS) entry which is preliminary data.</text>
</comment>
<reference evidence="3" key="1">
    <citation type="journal article" date="2019" name="Int. J. Syst. Evol. Microbiol.">
        <title>The Global Catalogue of Microorganisms (GCM) 10K type strain sequencing project: providing services to taxonomists for standard genome sequencing and annotation.</title>
        <authorList>
            <consortium name="The Broad Institute Genomics Platform"/>
            <consortium name="The Broad Institute Genome Sequencing Center for Infectious Disease"/>
            <person name="Wu L."/>
            <person name="Ma J."/>
        </authorList>
    </citation>
    <scope>NUCLEOTIDE SEQUENCE [LARGE SCALE GENOMIC DNA]</scope>
    <source>
        <strain evidence="3">KCTC 42739</strain>
    </source>
</reference>
<dbReference type="RefSeq" id="WP_261295731.1">
    <property type="nucleotide sequence ID" value="NZ_JANQBK010000019.1"/>
</dbReference>
<sequence>MILLPSLRLPIAALLAATLMAWRAYEIAPIYSVVQAEMAGWIMLGSLLLAVSFFWELIRWYQRMDRRHLPKS</sequence>
<protein>
    <submittedName>
        <fullName evidence="2">Uncharacterized protein</fullName>
    </submittedName>
</protein>
<feature type="transmembrane region" description="Helical" evidence="1">
    <location>
        <begin position="39"/>
        <end position="58"/>
    </location>
</feature>
<name>A0ABV7SXN8_9SPHN</name>
<keyword evidence="1" id="KW-0812">Transmembrane</keyword>
<evidence type="ECO:0000313" key="2">
    <source>
        <dbReference type="EMBL" id="MFC3580377.1"/>
    </source>
</evidence>
<proteinExistence type="predicted"/>
<keyword evidence="1" id="KW-0472">Membrane</keyword>
<evidence type="ECO:0000313" key="3">
    <source>
        <dbReference type="Proteomes" id="UP001595713"/>
    </source>
</evidence>
<dbReference type="Proteomes" id="UP001595713">
    <property type="component" value="Unassembled WGS sequence"/>
</dbReference>
<accession>A0ABV7SXN8</accession>
<organism evidence="2 3">
    <name type="scientific">Sphingomonas hylomeconis</name>
    <dbReference type="NCBI Taxonomy" id="1395958"/>
    <lineage>
        <taxon>Bacteria</taxon>
        <taxon>Pseudomonadati</taxon>
        <taxon>Pseudomonadota</taxon>
        <taxon>Alphaproteobacteria</taxon>
        <taxon>Sphingomonadales</taxon>
        <taxon>Sphingomonadaceae</taxon>
        <taxon>Sphingomonas</taxon>
    </lineage>
</organism>